<organism evidence="2 3">
    <name type="scientific">Leptolyngbya subtilissima DQ-A4</name>
    <dbReference type="NCBI Taxonomy" id="2933933"/>
    <lineage>
        <taxon>Bacteria</taxon>
        <taxon>Bacillati</taxon>
        <taxon>Cyanobacteriota</taxon>
        <taxon>Cyanophyceae</taxon>
        <taxon>Leptolyngbyales</taxon>
        <taxon>Leptolyngbyaceae</taxon>
        <taxon>Leptolyngbya group</taxon>
        <taxon>Leptolyngbya</taxon>
    </lineage>
</organism>
<comment type="caution">
    <text evidence="2">The sequence shown here is derived from an EMBL/GenBank/DDBJ whole genome shotgun (WGS) entry which is preliminary data.</text>
</comment>
<reference evidence="2 3" key="1">
    <citation type="submission" date="2022-04" db="EMBL/GenBank/DDBJ databases">
        <title>Positive selection, recombination, and allopatry shape intraspecific diversity of widespread and dominant cyanobacteria.</title>
        <authorList>
            <person name="Wei J."/>
            <person name="Shu W."/>
            <person name="Hu C."/>
        </authorList>
    </citation>
    <scope>NUCLEOTIDE SEQUENCE [LARGE SCALE GENOMIC DNA]</scope>
    <source>
        <strain evidence="2 3">DQ-A4</strain>
    </source>
</reference>
<sequence length="119" mass="13973">MDQTKIKHRDDVLRAYFQGRDRDRNNEYYLKQKFVANSATFMPDYPYLIDDEWEVETSRTEKGKGDLLFTDGAGRFAVVEVKWIDLEGPNGSRTGSTRRDSNRKKKKQVKDQLSNTLYL</sequence>
<gene>
    <name evidence="2" type="ORF">NC992_21790</name>
</gene>
<evidence type="ECO:0000313" key="2">
    <source>
        <dbReference type="EMBL" id="MEP0949526.1"/>
    </source>
</evidence>
<feature type="region of interest" description="Disordered" evidence="1">
    <location>
        <begin position="88"/>
        <end position="119"/>
    </location>
</feature>
<protein>
    <submittedName>
        <fullName evidence="2">Uncharacterized protein</fullName>
    </submittedName>
</protein>
<evidence type="ECO:0000313" key="3">
    <source>
        <dbReference type="Proteomes" id="UP001482513"/>
    </source>
</evidence>
<dbReference type="RefSeq" id="WP_242021242.1">
    <property type="nucleotide sequence ID" value="NZ_JAMPKX010000012.1"/>
</dbReference>
<evidence type="ECO:0000256" key="1">
    <source>
        <dbReference type="SAM" id="MobiDB-lite"/>
    </source>
</evidence>
<dbReference type="EMBL" id="JAMPKX010000012">
    <property type="protein sequence ID" value="MEP0949526.1"/>
    <property type="molecule type" value="Genomic_DNA"/>
</dbReference>
<name>A0ABV0K9S2_9CYAN</name>
<keyword evidence="3" id="KW-1185">Reference proteome</keyword>
<proteinExistence type="predicted"/>
<accession>A0ABV0K9S2</accession>
<dbReference type="Proteomes" id="UP001482513">
    <property type="component" value="Unassembled WGS sequence"/>
</dbReference>